<dbReference type="PRINTS" id="PR00792">
    <property type="entry name" value="PEPSIN"/>
</dbReference>
<proteinExistence type="inferred from homology"/>
<dbReference type="Gene3D" id="2.40.70.10">
    <property type="entry name" value="Acid Proteases"/>
    <property type="match status" value="2"/>
</dbReference>
<evidence type="ECO:0000259" key="5">
    <source>
        <dbReference type="PROSITE" id="PS51767"/>
    </source>
</evidence>
<reference evidence="6" key="1">
    <citation type="journal article" date="2020" name="Stud. Mycol.">
        <title>101 Dothideomycetes genomes: a test case for predicting lifestyles and emergence of pathogens.</title>
        <authorList>
            <person name="Haridas S."/>
            <person name="Albert R."/>
            <person name="Binder M."/>
            <person name="Bloem J."/>
            <person name="Labutti K."/>
            <person name="Salamov A."/>
            <person name="Andreopoulos B."/>
            <person name="Baker S."/>
            <person name="Barry K."/>
            <person name="Bills G."/>
            <person name="Bluhm B."/>
            <person name="Cannon C."/>
            <person name="Castanera R."/>
            <person name="Culley D."/>
            <person name="Daum C."/>
            <person name="Ezra D."/>
            <person name="Gonzalez J."/>
            <person name="Henrissat B."/>
            <person name="Kuo A."/>
            <person name="Liang C."/>
            <person name="Lipzen A."/>
            <person name="Lutzoni F."/>
            <person name="Magnuson J."/>
            <person name="Mondo S."/>
            <person name="Nolan M."/>
            <person name="Ohm R."/>
            <person name="Pangilinan J."/>
            <person name="Park H.-J."/>
            <person name="Ramirez L."/>
            <person name="Alfaro M."/>
            <person name="Sun H."/>
            <person name="Tritt A."/>
            <person name="Yoshinaga Y."/>
            <person name="Zwiers L.-H."/>
            <person name="Turgeon B."/>
            <person name="Goodwin S."/>
            <person name="Spatafora J."/>
            <person name="Crous P."/>
            <person name="Grigoriev I."/>
        </authorList>
    </citation>
    <scope>NUCLEOTIDE SEQUENCE</scope>
    <source>
        <strain evidence="6">CBS 123094</strain>
    </source>
</reference>
<dbReference type="CDD" id="cd05471">
    <property type="entry name" value="pepsin_like"/>
    <property type="match status" value="1"/>
</dbReference>
<feature type="domain" description="Peptidase A1" evidence="5">
    <location>
        <begin position="71"/>
        <end position="425"/>
    </location>
</feature>
<comment type="similarity">
    <text evidence="1">Belongs to the peptidase A1 family.</text>
</comment>
<accession>A0A6A5WU08</accession>
<name>A0A6A5WU08_9PLEO</name>
<dbReference type="GO" id="GO:0004190">
    <property type="term" value="F:aspartic-type endopeptidase activity"/>
    <property type="evidence" value="ECO:0007669"/>
    <property type="project" value="InterPro"/>
</dbReference>
<keyword evidence="4" id="KW-0732">Signal</keyword>
<dbReference type="Pfam" id="PF00026">
    <property type="entry name" value="Asp"/>
    <property type="match status" value="1"/>
</dbReference>
<dbReference type="OrthoDB" id="4074350at2759"/>
<feature type="transmembrane region" description="Helical" evidence="3">
    <location>
        <begin position="477"/>
        <end position="500"/>
    </location>
</feature>
<evidence type="ECO:0000256" key="4">
    <source>
        <dbReference type="SAM" id="SignalP"/>
    </source>
</evidence>
<feature type="compositionally biased region" description="Low complexity" evidence="2">
    <location>
        <begin position="447"/>
        <end position="458"/>
    </location>
</feature>
<evidence type="ECO:0000256" key="2">
    <source>
        <dbReference type="SAM" id="MobiDB-lite"/>
    </source>
</evidence>
<protein>
    <submittedName>
        <fullName evidence="6">Acid protease</fullName>
    </submittedName>
</protein>
<feature type="signal peptide" evidence="4">
    <location>
        <begin position="1"/>
        <end position="23"/>
    </location>
</feature>
<dbReference type="GO" id="GO:0031505">
    <property type="term" value="P:fungal-type cell wall organization"/>
    <property type="evidence" value="ECO:0007669"/>
    <property type="project" value="TreeGrafter"/>
</dbReference>
<keyword evidence="7" id="KW-1185">Reference proteome</keyword>
<dbReference type="GO" id="GO:0009277">
    <property type="term" value="C:fungal-type cell wall"/>
    <property type="evidence" value="ECO:0007669"/>
    <property type="project" value="TreeGrafter"/>
</dbReference>
<dbReference type="AlphaFoldDB" id="A0A6A5WU08"/>
<keyword evidence="3" id="KW-1133">Transmembrane helix</keyword>
<keyword evidence="3" id="KW-0472">Membrane</keyword>
<evidence type="ECO:0000313" key="6">
    <source>
        <dbReference type="EMBL" id="KAF2004219.1"/>
    </source>
</evidence>
<sequence length="657" mass="70855">MMRALGRGSLALLLGWTASQARAANINNVLVEARALQQGNLLLERAENTTIAAPIVAGVSQFWDGNDGAWSSFAIQVGQKPQEVRVLPSTGATSTWVVYAEGCPSDAPTDCGESRGKFFNMNNSLTWVPNSIFELGIEANLDYSVFGDFGFDTVTLGFGGSGGPSVEHAIVAGIADTSFSWLGVLGLNPRPTNFSTFPNNPQVSFVQALKNQKSIPSVSWSYTAGAQYRLNKVFGSLIFGGYDTSRFLIPKSTSPNLTFPFYTDISRDLLVGVSSITTSNTTSSSSETKLLENGIFALIDSTVPHLWLPEQVCEKFESAFGLTWNETTELYVLNKTQHDRLVKLNPSVTINLSPVLPPASNDQAVAITLPYSAFNLNISWPHVETSSYYFPLKRAANDTQYTLGRTFLQEAYLTADYERSNFSVWPCNWDSSVDTPHVVAIHSVNETNSNPNNTPSGNGDDGGDAGKSEKKGLGSGAIAGIAVGVAALVIAVVAAAFFYIRHRRRKEAGKSMELDATSTSLDPVTRATAASYYPHKTSEENAELDSGARHELPGHQNFGMLEAPEGTQKFEMEGSDTVYEAGGKEKQAHNPNQVFEMDAGEHAGQVSPQIVIEPPTAISPHPGGVLPSPLPTPSQVEPIEDEKRLGYGPEGDEIRRN</sequence>
<dbReference type="PANTHER" id="PTHR47965:SF101">
    <property type="entry name" value="HYPOTHETICAL ASPARTYL PROTEASE (EUROFUNG)-RELATED"/>
    <property type="match status" value="1"/>
</dbReference>
<organism evidence="6 7">
    <name type="scientific">Amniculicola lignicola CBS 123094</name>
    <dbReference type="NCBI Taxonomy" id="1392246"/>
    <lineage>
        <taxon>Eukaryota</taxon>
        <taxon>Fungi</taxon>
        <taxon>Dikarya</taxon>
        <taxon>Ascomycota</taxon>
        <taxon>Pezizomycotina</taxon>
        <taxon>Dothideomycetes</taxon>
        <taxon>Pleosporomycetidae</taxon>
        <taxon>Pleosporales</taxon>
        <taxon>Amniculicolaceae</taxon>
        <taxon>Amniculicola</taxon>
    </lineage>
</organism>
<dbReference type="InterPro" id="IPR033121">
    <property type="entry name" value="PEPTIDASE_A1"/>
</dbReference>
<dbReference type="InterPro" id="IPR034164">
    <property type="entry name" value="Pepsin-like_dom"/>
</dbReference>
<dbReference type="PANTHER" id="PTHR47965">
    <property type="entry name" value="ASPARTYL PROTEASE-RELATED"/>
    <property type="match status" value="1"/>
</dbReference>
<evidence type="ECO:0000313" key="7">
    <source>
        <dbReference type="Proteomes" id="UP000799779"/>
    </source>
</evidence>
<dbReference type="InterPro" id="IPR021109">
    <property type="entry name" value="Peptidase_aspartic_dom_sf"/>
</dbReference>
<keyword evidence="3" id="KW-0812">Transmembrane</keyword>
<gene>
    <name evidence="6" type="ORF">P154DRAFT_519445</name>
</gene>
<dbReference type="PROSITE" id="PS51767">
    <property type="entry name" value="PEPTIDASE_A1"/>
    <property type="match status" value="1"/>
</dbReference>
<feature type="chain" id="PRO_5025383208" evidence="4">
    <location>
        <begin position="24"/>
        <end position="657"/>
    </location>
</feature>
<evidence type="ECO:0000256" key="3">
    <source>
        <dbReference type="SAM" id="Phobius"/>
    </source>
</evidence>
<dbReference type="GO" id="GO:0006508">
    <property type="term" value="P:proteolysis"/>
    <property type="evidence" value="ECO:0007669"/>
    <property type="project" value="UniProtKB-KW"/>
</dbReference>
<feature type="region of interest" description="Disordered" evidence="2">
    <location>
        <begin position="445"/>
        <end position="468"/>
    </location>
</feature>
<dbReference type="GO" id="GO:0005576">
    <property type="term" value="C:extracellular region"/>
    <property type="evidence" value="ECO:0007669"/>
    <property type="project" value="TreeGrafter"/>
</dbReference>
<dbReference type="EMBL" id="ML977568">
    <property type="protein sequence ID" value="KAF2004219.1"/>
    <property type="molecule type" value="Genomic_DNA"/>
</dbReference>
<dbReference type="InterPro" id="IPR001461">
    <property type="entry name" value="Aspartic_peptidase_A1"/>
</dbReference>
<dbReference type="Proteomes" id="UP000799779">
    <property type="component" value="Unassembled WGS sequence"/>
</dbReference>
<keyword evidence="6" id="KW-0645">Protease</keyword>
<feature type="region of interest" description="Disordered" evidence="2">
    <location>
        <begin position="613"/>
        <end position="657"/>
    </location>
</feature>
<evidence type="ECO:0000256" key="1">
    <source>
        <dbReference type="ARBA" id="ARBA00007447"/>
    </source>
</evidence>
<keyword evidence="6" id="KW-0378">Hydrolase</keyword>
<dbReference type="SUPFAM" id="SSF50630">
    <property type="entry name" value="Acid proteases"/>
    <property type="match status" value="1"/>
</dbReference>